<dbReference type="EC" id="2.7.13.3" evidence="2"/>
<dbReference type="InterPro" id="IPR011712">
    <property type="entry name" value="Sig_transdc_His_kin_sub3_dim/P"/>
</dbReference>
<dbReference type="GO" id="GO:0000155">
    <property type="term" value="F:phosphorelay sensor kinase activity"/>
    <property type="evidence" value="ECO:0007669"/>
    <property type="project" value="InterPro"/>
</dbReference>
<keyword evidence="4" id="KW-0808">Transferase</keyword>
<feature type="transmembrane region" description="Helical" evidence="9">
    <location>
        <begin position="49"/>
        <end position="69"/>
    </location>
</feature>
<dbReference type="GO" id="GO:0005524">
    <property type="term" value="F:ATP binding"/>
    <property type="evidence" value="ECO:0007669"/>
    <property type="project" value="UniProtKB-KW"/>
</dbReference>
<name>A0A4R6JDK2_9ACTN</name>
<keyword evidence="9" id="KW-0812">Transmembrane</keyword>
<dbReference type="PANTHER" id="PTHR24421:SF10">
    <property type="entry name" value="NITRATE_NITRITE SENSOR PROTEIN NARQ"/>
    <property type="match status" value="1"/>
</dbReference>
<dbReference type="AlphaFoldDB" id="A0A4R6JDK2"/>
<keyword evidence="9" id="KW-1133">Transmembrane helix</keyword>
<organism evidence="11 12">
    <name type="scientific">Kribbella caucasensis</name>
    <dbReference type="NCBI Taxonomy" id="2512215"/>
    <lineage>
        <taxon>Bacteria</taxon>
        <taxon>Bacillati</taxon>
        <taxon>Actinomycetota</taxon>
        <taxon>Actinomycetes</taxon>
        <taxon>Propionibacteriales</taxon>
        <taxon>Kribbellaceae</taxon>
        <taxon>Kribbella</taxon>
    </lineage>
</organism>
<keyword evidence="12" id="KW-1185">Reference proteome</keyword>
<dbReference type="Pfam" id="PF07730">
    <property type="entry name" value="HisKA_3"/>
    <property type="match status" value="1"/>
</dbReference>
<feature type="transmembrane region" description="Helical" evidence="9">
    <location>
        <begin position="177"/>
        <end position="200"/>
    </location>
</feature>
<evidence type="ECO:0000256" key="5">
    <source>
        <dbReference type="ARBA" id="ARBA00022741"/>
    </source>
</evidence>
<keyword evidence="6 11" id="KW-0418">Kinase</keyword>
<evidence type="ECO:0000256" key="8">
    <source>
        <dbReference type="ARBA" id="ARBA00023012"/>
    </source>
</evidence>
<reference evidence="11 12" key="1">
    <citation type="submission" date="2019-03" db="EMBL/GenBank/DDBJ databases">
        <title>Genomic Encyclopedia of Type Strains, Phase III (KMG-III): the genomes of soil and plant-associated and newly described type strains.</title>
        <authorList>
            <person name="Whitman W."/>
        </authorList>
    </citation>
    <scope>NUCLEOTIDE SEQUENCE [LARGE SCALE GENOMIC DNA]</scope>
    <source>
        <strain evidence="11 12">VKM Ac-2527</strain>
    </source>
</reference>
<dbReference type="PANTHER" id="PTHR24421">
    <property type="entry name" value="NITRATE/NITRITE SENSOR PROTEIN NARX-RELATED"/>
    <property type="match status" value="1"/>
</dbReference>
<evidence type="ECO:0000313" key="12">
    <source>
        <dbReference type="Proteomes" id="UP000295388"/>
    </source>
</evidence>
<feature type="transmembrane region" description="Helical" evidence="9">
    <location>
        <begin position="240"/>
        <end position="264"/>
    </location>
</feature>
<feature type="transmembrane region" description="Helical" evidence="9">
    <location>
        <begin position="212"/>
        <end position="234"/>
    </location>
</feature>
<keyword evidence="7" id="KW-0067">ATP-binding</keyword>
<feature type="transmembrane region" description="Helical" evidence="9">
    <location>
        <begin position="81"/>
        <end position="99"/>
    </location>
</feature>
<evidence type="ECO:0000313" key="11">
    <source>
        <dbReference type="EMBL" id="TDO33899.1"/>
    </source>
</evidence>
<dbReference type="Gene3D" id="6.10.250.2870">
    <property type="match status" value="1"/>
</dbReference>
<evidence type="ECO:0000256" key="1">
    <source>
        <dbReference type="ARBA" id="ARBA00000085"/>
    </source>
</evidence>
<keyword evidence="3" id="KW-0597">Phosphoprotein</keyword>
<gene>
    <name evidence="11" type="ORF">EV643_13083</name>
</gene>
<keyword evidence="5" id="KW-0547">Nucleotide-binding</keyword>
<accession>A0A4R6JDK2</accession>
<evidence type="ECO:0000256" key="2">
    <source>
        <dbReference type="ARBA" id="ARBA00012438"/>
    </source>
</evidence>
<proteinExistence type="predicted"/>
<protein>
    <recommendedName>
        <fullName evidence="2">histidine kinase</fullName>
        <ecNumber evidence="2">2.7.13.3</ecNumber>
    </recommendedName>
</protein>
<evidence type="ECO:0000256" key="7">
    <source>
        <dbReference type="ARBA" id="ARBA00022840"/>
    </source>
</evidence>
<keyword evidence="9" id="KW-0472">Membrane</keyword>
<feature type="transmembrane region" description="Helical" evidence="9">
    <location>
        <begin position="12"/>
        <end position="37"/>
    </location>
</feature>
<feature type="transmembrane region" description="Helical" evidence="9">
    <location>
        <begin position="105"/>
        <end position="126"/>
    </location>
</feature>
<comment type="catalytic activity">
    <reaction evidence="1">
        <text>ATP + protein L-histidine = ADP + protein N-phospho-L-histidine.</text>
        <dbReference type="EC" id="2.7.13.3"/>
    </reaction>
</comment>
<sequence>MQRVRQMRARQARAVINSIATGVAVLTVLVSALAVRAGDDPFAYAGRRFPAWLTVVGLILIGLIVGGLWATRTRPGASGGLSVATIGSLLPLWAAWSWLPDRIQAGVLAATPFAIMVALVALNWSAPGSSNPSTAMRIVVALVVASGVVHLLGYNPFADSRCTVTCVNVTPLLDGLMSTRSAVVVSSSLTIVGAVLAAIIVLRDSDRHTPRLIIGAVIVALCLQVVSAGIRLATWGDNTAAGLLLVLPAVSVAIAAIAVCIVVARTLRVRTAVDRLAARLSGPVAALSGVQGVHFAVPGEARWVDVAGRDATDLPGQDKYIVLSDESGPVLRLLVARGTDQGDLIAALTPATRLALQNAQLSAVAKARLADVQASQRRVVAASDSERRRIERDLHDGAQQRLVSVAFHLKVALAGADPSTSLRLTAAESRVRNALGQLRRLAHGIFPSVLADEGLASALDELTAASDVPTTLDVRTRDNVGMETAMAAYATVAAVLNSVEHPGPNTRAVILVDRDGDTLTVSVEVKGAVGTLVVADVVNVADRVGALGGRLTTAEAATGATVVTAVIPCGQ</sequence>
<evidence type="ECO:0000259" key="10">
    <source>
        <dbReference type="Pfam" id="PF07730"/>
    </source>
</evidence>
<evidence type="ECO:0000256" key="9">
    <source>
        <dbReference type="SAM" id="Phobius"/>
    </source>
</evidence>
<comment type="caution">
    <text evidence="11">The sequence shown here is derived from an EMBL/GenBank/DDBJ whole genome shotgun (WGS) entry which is preliminary data.</text>
</comment>
<evidence type="ECO:0000256" key="4">
    <source>
        <dbReference type="ARBA" id="ARBA00022679"/>
    </source>
</evidence>
<dbReference type="GO" id="GO:0016020">
    <property type="term" value="C:membrane"/>
    <property type="evidence" value="ECO:0007669"/>
    <property type="project" value="InterPro"/>
</dbReference>
<feature type="transmembrane region" description="Helical" evidence="9">
    <location>
        <begin position="138"/>
        <end position="157"/>
    </location>
</feature>
<evidence type="ECO:0000256" key="6">
    <source>
        <dbReference type="ARBA" id="ARBA00022777"/>
    </source>
</evidence>
<dbReference type="EMBL" id="SNWQ01000030">
    <property type="protein sequence ID" value="TDO33899.1"/>
    <property type="molecule type" value="Genomic_DNA"/>
</dbReference>
<keyword evidence="8" id="KW-0902">Two-component regulatory system</keyword>
<dbReference type="InterPro" id="IPR050482">
    <property type="entry name" value="Sensor_HK_TwoCompSys"/>
</dbReference>
<evidence type="ECO:0000256" key="3">
    <source>
        <dbReference type="ARBA" id="ARBA00022553"/>
    </source>
</evidence>
<dbReference type="GO" id="GO:0046983">
    <property type="term" value="F:protein dimerization activity"/>
    <property type="evidence" value="ECO:0007669"/>
    <property type="project" value="InterPro"/>
</dbReference>
<dbReference type="Proteomes" id="UP000295388">
    <property type="component" value="Unassembled WGS sequence"/>
</dbReference>
<feature type="domain" description="Signal transduction histidine kinase subgroup 3 dimerisation and phosphoacceptor" evidence="10">
    <location>
        <begin position="386"/>
        <end position="449"/>
    </location>
</feature>